<dbReference type="PROSITE" id="PS51186">
    <property type="entry name" value="GNAT"/>
    <property type="match status" value="1"/>
</dbReference>
<dbReference type="EMBL" id="JAGHKP010000001">
    <property type="protein sequence ID" value="MBO9151988.1"/>
    <property type="molecule type" value="Genomic_DNA"/>
</dbReference>
<organism evidence="2 3">
    <name type="scientific">Chitinophaga chungangae</name>
    <dbReference type="NCBI Taxonomy" id="2821488"/>
    <lineage>
        <taxon>Bacteria</taxon>
        <taxon>Pseudomonadati</taxon>
        <taxon>Bacteroidota</taxon>
        <taxon>Chitinophagia</taxon>
        <taxon>Chitinophagales</taxon>
        <taxon>Chitinophagaceae</taxon>
        <taxon>Chitinophaga</taxon>
    </lineage>
</organism>
<proteinExistence type="predicted"/>
<keyword evidence="3" id="KW-1185">Reference proteome</keyword>
<dbReference type="Gene3D" id="3.40.630.30">
    <property type="match status" value="1"/>
</dbReference>
<dbReference type="InterPro" id="IPR000182">
    <property type="entry name" value="GNAT_dom"/>
</dbReference>
<protein>
    <submittedName>
        <fullName evidence="2">GNAT family N-acetyltransferase</fullName>
    </submittedName>
</protein>
<feature type="domain" description="N-acetyltransferase" evidence="1">
    <location>
        <begin position="17"/>
        <end position="182"/>
    </location>
</feature>
<sequence length="184" mass="21078">MLTFQFSPFPELVTDRLALRQLRISDAVEMLYLRSHPGLMRYIPRPLSRTVEEAVELIERYQGYLDRSEGINWAITEKGKDVLIGAVGFVHFEPENHRGEVGYLLHDAFHGKGIMTEALQAVLDYGFHTLKLHSVGAVIDPENTASEKVLQKLDFVKEAHFRESGLYEGRWLDSYVYSLLTPLK</sequence>
<dbReference type="Proteomes" id="UP000679126">
    <property type="component" value="Unassembled WGS sequence"/>
</dbReference>
<evidence type="ECO:0000313" key="2">
    <source>
        <dbReference type="EMBL" id="MBO9151988.1"/>
    </source>
</evidence>
<comment type="caution">
    <text evidence="2">The sequence shown here is derived from an EMBL/GenBank/DDBJ whole genome shotgun (WGS) entry which is preliminary data.</text>
</comment>
<dbReference type="InterPro" id="IPR016181">
    <property type="entry name" value="Acyl_CoA_acyltransferase"/>
</dbReference>
<dbReference type="RefSeq" id="WP_209144705.1">
    <property type="nucleotide sequence ID" value="NZ_JAGHKP010000001.1"/>
</dbReference>
<dbReference type="Pfam" id="PF13302">
    <property type="entry name" value="Acetyltransf_3"/>
    <property type="match status" value="1"/>
</dbReference>
<dbReference type="PANTHER" id="PTHR43792">
    <property type="entry name" value="GNAT FAMILY, PUTATIVE (AFU_ORTHOLOGUE AFUA_3G00765)-RELATED-RELATED"/>
    <property type="match status" value="1"/>
</dbReference>
<accession>A0ABS3YCF8</accession>
<dbReference type="InterPro" id="IPR051531">
    <property type="entry name" value="N-acetyltransferase"/>
</dbReference>
<reference evidence="3" key="1">
    <citation type="submission" date="2021-03" db="EMBL/GenBank/DDBJ databases">
        <title>Assistant Professor.</title>
        <authorList>
            <person name="Huq M.A."/>
        </authorList>
    </citation>
    <scope>NUCLEOTIDE SEQUENCE [LARGE SCALE GENOMIC DNA]</scope>
    <source>
        <strain evidence="3">MAH-28</strain>
    </source>
</reference>
<evidence type="ECO:0000313" key="3">
    <source>
        <dbReference type="Proteomes" id="UP000679126"/>
    </source>
</evidence>
<gene>
    <name evidence="2" type="ORF">J7I43_07195</name>
</gene>
<name>A0ABS3YCF8_9BACT</name>
<dbReference type="SUPFAM" id="SSF55729">
    <property type="entry name" value="Acyl-CoA N-acyltransferases (Nat)"/>
    <property type="match status" value="1"/>
</dbReference>
<evidence type="ECO:0000259" key="1">
    <source>
        <dbReference type="PROSITE" id="PS51186"/>
    </source>
</evidence>
<dbReference type="CDD" id="cd04301">
    <property type="entry name" value="NAT_SF"/>
    <property type="match status" value="1"/>
</dbReference>
<dbReference type="PANTHER" id="PTHR43792:SF1">
    <property type="entry name" value="N-ACETYLTRANSFERASE DOMAIN-CONTAINING PROTEIN"/>
    <property type="match status" value="1"/>
</dbReference>